<dbReference type="SUPFAM" id="SSF52540">
    <property type="entry name" value="P-loop containing nucleoside triphosphate hydrolases"/>
    <property type="match status" value="1"/>
</dbReference>
<evidence type="ECO:0000256" key="3">
    <source>
        <dbReference type="ARBA" id="ARBA00023015"/>
    </source>
</evidence>
<accession>A9GJC7</accession>
<dbReference type="Pfam" id="PF00498">
    <property type="entry name" value="FHA"/>
    <property type="match status" value="1"/>
</dbReference>
<keyword evidence="3" id="KW-0805">Transcription regulation</keyword>
<reference evidence="8 9" key="1">
    <citation type="journal article" date="2007" name="Nat. Biotechnol.">
        <title>Complete genome sequence of the myxobacterium Sorangium cellulosum.</title>
        <authorList>
            <person name="Schneiker S."/>
            <person name="Perlova O."/>
            <person name="Kaiser O."/>
            <person name="Gerth K."/>
            <person name="Alici A."/>
            <person name="Altmeyer M.O."/>
            <person name="Bartels D."/>
            <person name="Bekel T."/>
            <person name="Beyer S."/>
            <person name="Bode E."/>
            <person name="Bode H.B."/>
            <person name="Bolten C.J."/>
            <person name="Choudhuri J.V."/>
            <person name="Doss S."/>
            <person name="Elnakady Y.A."/>
            <person name="Frank B."/>
            <person name="Gaigalat L."/>
            <person name="Goesmann A."/>
            <person name="Groeger C."/>
            <person name="Gross F."/>
            <person name="Jelsbak L."/>
            <person name="Jelsbak L."/>
            <person name="Kalinowski J."/>
            <person name="Kegler C."/>
            <person name="Knauber T."/>
            <person name="Konietzny S."/>
            <person name="Kopp M."/>
            <person name="Krause L."/>
            <person name="Krug D."/>
            <person name="Linke B."/>
            <person name="Mahmud T."/>
            <person name="Martinez-Arias R."/>
            <person name="McHardy A.C."/>
            <person name="Merai M."/>
            <person name="Meyer F."/>
            <person name="Mormann S."/>
            <person name="Munoz-Dorado J."/>
            <person name="Perez J."/>
            <person name="Pradella S."/>
            <person name="Rachid S."/>
            <person name="Raddatz G."/>
            <person name="Rosenau F."/>
            <person name="Rueckert C."/>
            <person name="Sasse F."/>
            <person name="Scharfe M."/>
            <person name="Schuster S.C."/>
            <person name="Suen G."/>
            <person name="Treuner-Lange A."/>
            <person name="Velicer G.J."/>
            <person name="Vorholter F.-J."/>
            <person name="Weissman K.J."/>
            <person name="Welch R.D."/>
            <person name="Wenzel S.C."/>
            <person name="Whitworth D.E."/>
            <person name="Wilhelm S."/>
            <person name="Wittmann C."/>
            <person name="Bloecker H."/>
            <person name="Puehler A."/>
            <person name="Mueller R."/>
        </authorList>
    </citation>
    <scope>NUCLEOTIDE SEQUENCE [LARGE SCALE GENOMIC DNA]</scope>
    <source>
        <strain evidence="9">So ce56</strain>
    </source>
</reference>
<dbReference type="PANTHER" id="PTHR32071">
    <property type="entry name" value="TRANSCRIPTIONAL REGULATORY PROTEIN"/>
    <property type="match status" value="1"/>
</dbReference>
<dbReference type="InterPro" id="IPR002197">
    <property type="entry name" value="HTH_Fis"/>
</dbReference>
<keyword evidence="1" id="KW-0547">Nucleotide-binding</keyword>
<dbReference type="STRING" id="448385.sce3228"/>
<proteinExistence type="predicted"/>
<dbReference type="InterPro" id="IPR025944">
    <property type="entry name" value="Sigma_54_int_dom_CS"/>
</dbReference>
<evidence type="ECO:0000256" key="5">
    <source>
        <dbReference type="SAM" id="MobiDB-lite"/>
    </source>
</evidence>
<dbReference type="InterPro" id="IPR008984">
    <property type="entry name" value="SMAD_FHA_dom_sf"/>
</dbReference>
<dbReference type="Pfam" id="PF02954">
    <property type="entry name" value="HTH_8"/>
    <property type="match status" value="1"/>
</dbReference>
<dbReference type="HOGENOM" id="CLU_000445_119_3_7"/>
<dbReference type="eggNOG" id="COG3829">
    <property type="taxonomic scope" value="Bacteria"/>
</dbReference>
<dbReference type="KEGG" id="scl:sce3228"/>
<keyword evidence="9" id="KW-1185">Reference proteome</keyword>
<dbReference type="PROSITE" id="PS50045">
    <property type="entry name" value="SIGMA54_INTERACT_4"/>
    <property type="match status" value="1"/>
</dbReference>
<dbReference type="OrthoDB" id="5485507at2"/>
<keyword evidence="4" id="KW-0804">Transcription</keyword>
<feature type="region of interest" description="Disordered" evidence="5">
    <location>
        <begin position="418"/>
        <end position="456"/>
    </location>
</feature>
<dbReference type="SMART" id="SM00240">
    <property type="entry name" value="FHA"/>
    <property type="match status" value="1"/>
</dbReference>
<dbReference type="BioCyc" id="SCEL448385:SCE_RS16550-MONOMER"/>
<dbReference type="PRINTS" id="PR01590">
    <property type="entry name" value="HTHFIS"/>
</dbReference>
<dbReference type="InterPro" id="IPR002078">
    <property type="entry name" value="Sigma_54_int"/>
</dbReference>
<dbReference type="CDD" id="cd00060">
    <property type="entry name" value="FHA"/>
    <property type="match status" value="1"/>
</dbReference>
<dbReference type="GO" id="GO:0043565">
    <property type="term" value="F:sequence-specific DNA binding"/>
    <property type="evidence" value="ECO:0007669"/>
    <property type="project" value="InterPro"/>
</dbReference>
<dbReference type="PROSITE" id="PS00675">
    <property type="entry name" value="SIGMA54_INTERACT_1"/>
    <property type="match status" value="1"/>
</dbReference>
<dbReference type="AlphaFoldDB" id="A9GJC7"/>
<dbReference type="InterPro" id="IPR003593">
    <property type="entry name" value="AAA+_ATPase"/>
</dbReference>
<name>A9GJC7_SORC5</name>
<evidence type="ECO:0000313" key="8">
    <source>
        <dbReference type="EMBL" id="CAN93387.1"/>
    </source>
</evidence>
<dbReference type="Gene3D" id="3.40.50.300">
    <property type="entry name" value="P-loop containing nucleotide triphosphate hydrolases"/>
    <property type="match status" value="1"/>
</dbReference>
<dbReference type="InterPro" id="IPR000253">
    <property type="entry name" value="FHA_dom"/>
</dbReference>
<evidence type="ECO:0000256" key="2">
    <source>
        <dbReference type="ARBA" id="ARBA00022840"/>
    </source>
</evidence>
<dbReference type="GO" id="GO:0006355">
    <property type="term" value="P:regulation of DNA-templated transcription"/>
    <property type="evidence" value="ECO:0007669"/>
    <property type="project" value="InterPro"/>
</dbReference>
<gene>
    <name evidence="8" type="ordered locus">sce3228</name>
</gene>
<dbReference type="SUPFAM" id="SSF46689">
    <property type="entry name" value="Homeodomain-like"/>
    <property type="match status" value="1"/>
</dbReference>
<dbReference type="PANTHER" id="PTHR32071:SF57">
    <property type="entry name" value="C4-DICARBOXYLATE TRANSPORT TRANSCRIPTIONAL REGULATORY PROTEIN DCTD"/>
    <property type="match status" value="1"/>
</dbReference>
<dbReference type="FunFam" id="3.40.50.300:FF:000006">
    <property type="entry name" value="DNA-binding transcriptional regulator NtrC"/>
    <property type="match status" value="1"/>
</dbReference>
<organism evidence="8 9">
    <name type="scientific">Sorangium cellulosum (strain So ce56)</name>
    <name type="common">Polyangium cellulosum (strain So ce56)</name>
    <dbReference type="NCBI Taxonomy" id="448385"/>
    <lineage>
        <taxon>Bacteria</taxon>
        <taxon>Pseudomonadati</taxon>
        <taxon>Myxococcota</taxon>
        <taxon>Polyangia</taxon>
        <taxon>Polyangiales</taxon>
        <taxon>Polyangiaceae</taxon>
        <taxon>Sorangium</taxon>
    </lineage>
</organism>
<dbReference type="InterPro" id="IPR025662">
    <property type="entry name" value="Sigma_54_int_dom_ATP-bd_1"/>
</dbReference>
<evidence type="ECO:0000259" key="6">
    <source>
        <dbReference type="PROSITE" id="PS50006"/>
    </source>
</evidence>
<dbReference type="SUPFAM" id="SSF49879">
    <property type="entry name" value="SMAD/FHA domain"/>
    <property type="match status" value="1"/>
</dbReference>
<dbReference type="Gene3D" id="1.10.8.60">
    <property type="match status" value="1"/>
</dbReference>
<dbReference type="eggNOG" id="COG1716">
    <property type="taxonomic scope" value="Bacteria"/>
</dbReference>
<dbReference type="SMART" id="SM00382">
    <property type="entry name" value="AAA"/>
    <property type="match status" value="1"/>
</dbReference>
<keyword evidence="2" id="KW-0067">ATP-binding</keyword>
<dbReference type="InterPro" id="IPR058031">
    <property type="entry name" value="AAA_lid_NorR"/>
</dbReference>
<dbReference type="EMBL" id="AM746676">
    <property type="protein sequence ID" value="CAN93387.1"/>
    <property type="molecule type" value="Genomic_DNA"/>
</dbReference>
<dbReference type="CDD" id="cd00009">
    <property type="entry name" value="AAA"/>
    <property type="match status" value="1"/>
</dbReference>
<dbReference type="Gene3D" id="2.60.200.20">
    <property type="match status" value="1"/>
</dbReference>
<evidence type="ECO:0000256" key="1">
    <source>
        <dbReference type="ARBA" id="ARBA00022741"/>
    </source>
</evidence>
<feature type="domain" description="FHA" evidence="6">
    <location>
        <begin position="87"/>
        <end position="136"/>
    </location>
</feature>
<dbReference type="InterPro" id="IPR009057">
    <property type="entry name" value="Homeodomain-like_sf"/>
</dbReference>
<dbReference type="PROSITE" id="PS50006">
    <property type="entry name" value="FHA_DOMAIN"/>
    <property type="match status" value="1"/>
</dbReference>
<dbReference type="Proteomes" id="UP000002139">
    <property type="component" value="Chromosome"/>
</dbReference>
<dbReference type="Pfam" id="PF00158">
    <property type="entry name" value="Sigma54_activat"/>
    <property type="match status" value="1"/>
</dbReference>
<sequence length="521" mass="55664">MTAVQQRGPAGAPAVSCRRRCGPRARRFLVDAAPSRGTMAIMGDDPGEACTLTSFDEGRSLRLPSVSVTVTLPDRRTLTAPLDLRPLLVGAGADCDLVLADPRASRRHCEIRLTEQGVLLRDLGSKNGTLIRDVRIREAFLPPRVPATVGGSEIVVGPAGPAAVLPLSAADAFGEAAGRSLPMRALFARLERAAPTDETLLLLGESGTGKEVLARAIHAQSRRKDGPFVVVDCGAIAPNLVESELFGHARGAFTGAAAARPGLLEQASRGTLFIDEIGELPLELQPKLLRAIEGRQIRRLGANEWLPFDARIVAATHRNLRAKAQDGSFRADLYFRLSVVEVHVPALRERKDDIPLLVERFLVARDPPRALADLPPGALPLLEAYDWPGNVRELRNTVARLVLFPELLHEILGAAPPAPQGSLSAEATRPDPSGAALSGAASPGAAPSGASPAGSGDARLRRLLELPLPEAREVVLEELERAYVTEKLRQHGGNISHAADAMGVSRQLVHRLLQRHGLRAR</sequence>
<dbReference type="PROSITE" id="PS00688">
    <property type="entry name" value="SIGMA54_INTERACT_3"/>
    <property type="match status" value="1"/>
</dbReference>
<dbReference type="Gene3D" id="1.10.10.60">
    <property type="entry name" value="Homeodomain-like"/>
    <property type="match status" value="1"/>
</dbReference>
<feature type="domain" description="Sigma-54 factor interaction" evidence="7">
    <location>
        <begin position="176"/>
        <end position="403"/>
    </location>
</feature>
<evidence type="ECO:0000259" key="7">
    <source>
        <dbReference type="PROSITE" id="PS50045"/>
    </source>
</evidence>
<evidence type="ECO:0000256" key="4">
    <source>
        <dbReference type="ARBA" id="ARBA00023163"/>
    </source>
</evidence>
<dbReference type="InterPro" id="IPR027417">
    <property type="entry name" value="P-loop_NTPase"/>
</dbReference>
<dbReference type="GO" id="GO:0005524">
    <property type="term" value="F:ATP binding"/>
    <property type="evidence" value="ECO:0007669"/>
    <property type="project" value="UniProtKB-KW"/>
</dbReference>
<protein>
    <submittedName>
        <fullName evidence="8">Sigma-54 dependent transcriptional regulator</fullName>
    </submittedName>
</protein>
<feature type="compositionally biased region" description="Low complexity" evidence="5">
    <location>
        <begin position="430"/>
        <end position="456"/>
    </location>
</feature>
<dbReference type="Pfam" id="PF25601">
    <property type="entry name" value="AAA_lid_14"/>
    <property type="match status" value="1"/>
</dbReference>
<evidence type="ECO:0000313" key="9">
    <source>
        <dbReference type="Proteomes" id="UP000002139"/>
    </source>
</evidence>